<dbReference type="EMBL" id="FWWU01000009">
    <property type="protein sequence ID" value="SMB89053.1"/>
    <property type="molecule type" value="Genomic_DNA"/>
</dbReference>
<organism evidence="1 2">
    <name type="scientific">Deinococcus hopiensis KR-140</name>
    <dbReference type="NCBI Taxonomy" id="695939"/>
    <lineage>
        <taxon>Bacteria</taxon>
        <taxon>Thermotogati</taxon>
        <taxon>Deinococcota</taxon>
        <taxon>Deinococci</taxon>
        <taxon>Deinococcales</taxon>
        <taxon>Deinococcaceae</taxon>
        <taxon>Deinococcus</taxon>
    </lineage>
</organism>
<proteinExistence type="predicted"/>
<dbReference type="AlphaFoldDB" id="A0A1W1V6U7"/>
<dbReference type="Proteomes" id="UP000192582">
    <property type="component" value="Unassembled WGS sequence"/>
</dbReference>
<name>A0A1W1V6U7_9DEIO</name>
<gene>
    <name evidence="1" type="ORF">SAMN00790413_00251</name>
</gene>
<sequence>MHKNFWLIVLGVLLLGGAQVTRPQTPSATGSAAASAAAQIAPRSATLGMPRATPSVRCSA</sequence>
<protein>
    <submittedName>
        <fullName evidence="1">Uncharacterized protein</fullName>
    </submittedName>
</protein>
<keyword evidence="2" id="KW-1185">Reference proteome</keyword>
<reference evidence="1 2" key="1">
    <citation type="submission" date="2017-04" db="EMBL/GenBank/DDBJ databases">
        <authorList>
            <person name="Afonso C.L."/>
            <person name="Miller P.J."/>
            <person name="Scott M.A."/>
            <person name="Spackman E."/>
            <person name="Goraichik I."/>
            <person name="Dimitrov K.M."/>
            <person name="Suarez D.L."/>
            <person name="Swayne D.E."/>
        </authorList>
    </citation>
    <scope>NUCLEOTIDE SEQUENCE [LARGE SCALE GENOMIC DNA]</scope>
    <source>
        <strain evidence="1 2">KR-140</strain>
    </source>
</reference>
<dbReference type="RefSeq" id="WP_084047957.1">
    <property type="nucleotide sequence ID" value="NZ_FWWU01000009.1"/>
</dbReference>
<evidence type="ECO:0000313" key="1">
    <source>
        <dbReference type="EMBL" id="SMB89053.1"/>
    </source>
</evidence>
<accession>A0A1W1V6U7</accession>
<evidence type="ECO:0000313" key="2">
    <source>
        <dbReference type="Proteomes" id="UP000192582"/>
    </source>
</evidence>